<reference evidence="1" key="1">
    <citation type="journal article" date="2012" name="PLoS ONE">
        <title>Gene sets for utilization of primary and secondary nutrition supplies in the distal gut of endangered iberian lynx.</title>
        <authorList>
            <person name="Alcaide M."/>
            <person name="Messina E."/>
            <person name="Richter M."/>
            <person name="Bargiela R."/>
            <person name="Peplies J."/>
            <person name="Huws S.A."/>
            <person name="Newbold C.J."/>
            <person name="Golyshin P.N."/>
            <person name="Simon M.A."/>
            <person name="Lopez G."/>
            <person name="Yakimov M.M."/>
            <person name="Ferrer M."/>
        </authorList>
    </citation>
    <scope>NUCLEOTIDE SEQUENCE</scope>
</reference>
<comment type="caution">
    <text evidence="1">The sequence shown here is derived from an EMBL/GenBank/DDBJ whole genome shotgun (WGS) entry which is preliminary data.</text>
</comment>
<proteinExistence type="predicted"/>
<dbReference type="AlphaFoldDB" id="J9CID7"/>
<sequence length="572" mass="63581">MKKTLLTLACTALMCGTAHAQVYERHLGNHFHKLSENGLWLVEDEGAIVTYNRETKEKIMVEDPVTDLTVGMGNSMLNDGTVCIANGNKGPALLKDSVITQLEAGRELAPGETLSLSIAHGATNDGKRIVGLLNAPKDRDKERDIMAIPVMWEKNAKGEYKIQTLPYPKKDFTGRPPQFVSAIDIADDGKTIVGQVQSYSGFHPTPIVWKEDAQGKWNYSLPGGSLVYNADALAKLPEAPVEPKQPKAEDYMNKEDSVNYEKALAEYKELYALAQLGEIPWSDVPKYPQKSDYISDKAKADAYADALMDYNKKDEQYWKDFAAYNEVLDGALTGNSFILNNVTLSRNGKYMVASLEKSESDPEDFWNQSVTVSPCRFYLDEKNDSVEILANLHDHLGSCIANNGLLVAVTPAIEYTRNTYVSLPGQPAQTLVDYLKAEKQDSVVKFLKDNFTYTFNVEVGVDSMGAPIYQEVQDSTITGSVTINGEGNRMVSFIYDAMSNPEDPKWVSFYIDLTKNADPSAIENVVNKENAGEVLRREYYNLQGQRIAQPTKGIYLEKVITTNGVYTKKVLK</sequence>
<organism evidence="1">
    <name type="scientific">gut metagenome</name>
    <dbReference type="NCBI Taxonomy" id="749906"/>
    <lineage>
        <taxon>unclassified sequences</taxon>
        <taxon>metagenomes</taxon>
        <taxon>organismal metagenomes</taxon>
    </lineage>
</organism>
<accession>J9CID7</accession>
<name>J9CID7_9ZZZZ</name>
<protein>
    <submittedName>
        <fullName evidence="1">Secreted protein</fullName>
    </submittedName>
</protein>
<dbReference type="EMBL" id="AMCI01003644">
    <property type="protein sequence ID" value="EJW99825.1"/>
    <property type="molecule type" value="Genomic_DNA"/>
</dbReference>
<gene>
    <name evidence="1" type="ORF">EVA_12091</name>
</gene>
<evidence type="ECO:0000313" key="1">
    <source>
        <dbReference type="EMBL" id="EJW99825.1"/>
    </source>
</evidence>